<feature type="domain" description="HTH cro/C1-type" evidence="5">
    <location>
        <begin position="5"/>
        <end position="32"/>
    </location>
</feature>
<dbReference type="GO" id="GO:0003677">
    <property type="term" value="F:DNA binding"/>
    <property type="evidence" value="ECO:0007669"/>
    <property type="project" value="UniProtKB-KW"/>
</dbReference>
<sequence length="321" mass="33552">MARIADVARAAGVSASTVSYVLSGRRSISAETRARVLQAVRELGYAPNAAAGALAGGRTRTIGLVAPRCEDLTAAIIHQFIHTIMEVARGHDHDVLLLDPREGRAGLHRVIDSRLVDGVILMDTDETDRRAQLLEEAGVPAVVLGTPQGTSLPCIDLDFAAAAQLAVRHLAAHGTGGVALMSPPELVGPPGKGYARHAVDGFTAAAGPSPVIRVCEPTWPGVEAWLAAVSDQLGTLTGVVVQHEAALPPLLGLLRRQHRTDVAVVPICPSAIARQLESPLDHVAIPVDAMARTAAETLLAQLTHTGPATSHLFEPHLVRAA</sequence>
<keyword evidence="7" id="KW-1185">Reference proteome</keyword>
<evidence type="ECO:0000313" key="6">
    <source>
        <dbReference type="EMBL" id="MBL7258834.1"/>
    </source>
</evidence>
<dbReference type="Gene3D" id="1.10.260.40">
    <property type="entry name" value="lambda repressor-like DNA-binding domains"/>
    <property type="match status" value="1"/>
</dbReference>
<dbReference type="InterPro" id="IPR046335">
    <property type="entry name" value="LacI/GalR-like_sensor"/>
</dbReference>
<evidence type="ECO:0000259" key="4">
    <source>
        <dbReference type="PROSITE" id="PS50932"/>
    </source>
</evidence>
<reference evidence="6 7" key="1">
    <citation type="submission" date="2021-01" db="EMBL/GenBank/DDBJ databases">
        <title>Actinoplanes sp. nov. LDG1-01 isolated from lichen.</title>
        <authorList>
            <person name="Saeng-In P."/>
            <person name="Phongsopitanun W."/>
            <person name="Kanchanasin P."/>
            <person name="Yuki M."/>
            <person name="Kudo T."/>
            <person name="Ohkuma M."/>
            <person name="Tanasupawat S."/>
        </authorList>
    </citation>
    <scope>NUCLEOTIDE SEQUENCE [LARGE SCALE GENOMIC DNA]</scope>
    <source>
        <strain evidence="6 7">LDG1-01</strain>
    </source>
</reference>
<name>A0ABS1VWK9_9ACTN</name>
<dbReference type="RefSeq" id="WP_202995485.1">
    <property type="nucleotide sequence ID" value="NZ_JAENHO010000009.1"/>
</dbReference>
<dbReference type="SUPFAM" id="SSF47413">
    <property type="entry name" value="lambda repressor-like DNA-binding domains"/>
    <property type="match status" value="1"/>
</dbReference>
<proteinExistence type="predicted"/>
<dbReference type="Pfam" id="PF13377">
    <property type="entry name" value="Peripla_BP_3"/>
    <property type="match status" value="1"/>
</dbReference>
<dbReference type="PANTHER" id="PTHR30146:SF153">
    <property type="entry name" value="LACTOSE OPERON REPRESSOR"/>
    <property type="match status" value="1"/>
</dbReference>
<evidence type="ECO:0000313" key="7">
    <source>
        <dbReference type="Proteomes" id="UP000598996"/>
    </source>
</evidence>
<protein>
    <submittedName>
        <fullName evidence="6">LacI family DNA-binding transcriptional regulator</fullName>
    </submittedName>
</protein>
<dbReference type="InterPro" id="IPR028082">
    <property type="entry name" value="Peripla_BP_I"/>
</dbReference>
<dbReference type="SUPFAM" id="SSF53822">
    <property type="entry name" value="Periplasmic binding protein-like I"/>
    <property type="match status" value="1"/>
</dbReference>
<evidence type="ECO:0000256" key="1">
    <source>
        <dbReference type="ARBA" id="ARBA00023015"/>
    </source>
</evidence>
<dbReference type="InterPro" id="IPR001387">
    <property type="entry name" value="Cro/C1-type_HTH"/>
</dbReference>
<dbReference type="Gene3D" id="3.40.50.2300">
    <property type="match status" value="2"/>
</dbReference>
<dbReference type="PROSITE" id="PS50943">
    <property type="entry name" value="HTH_CROC1"/>
    <property type="match status" value="1"/>
</dbReference>
<dbReference type="EMBL" id="JAENHO010000009">
    <property type="protein sequence ID" value="MBL7258834.1"/>
    <property type="molecule type" value="Genomic_DNA"/>
</dbReference>
<dbReference type="CDD" id="cd01392">
    <property type="entry name" value="HTH_LacI"/>
    <property type="match status" value="1"/>
</dbReference>
<dbReference type="InterPro" id="IPR010982">
    <property type="entry name" value="Lambda_DNA-bd_dom_sf"/>
</dbReference>
<gene>
    <name evidence="6" type="ORF">JKJ07_31435</name>
</gene>
<dbReference type="SMART" id="SM00354">
    <property type="entry name" value="HTH_LACI"/>
    <property type="match status" value="1"/>
</dbReference>
<keyword evidence="3" id="KW-0804">Transcription</keyword>
<feature type="domain" description="HTH lacI-type" evidence="4">
    <location>
        <begin position="2"/>
        <end position="56"/>
    </location>
</feature>
<dbReference type="InterPro" id="IPR000843">
    <property type="entry name" value="HTH_LacI"/>
</dbReference>
<accession>A0ABS1VWK9</accession>
<dbReference type="Pfam" id="PF00356">
    <property type="entry name" value="LacI"/>
    <property type="match status" value="1"/>
</dbReference>
<keyword evidence="2 6" id="KW-0238">DNA-binding</keyword>
<evidence type="ECO:0000259" key="5">
    <source>
        <dbReference type="PROSITE" id="PS50943"/>
    </source>
</evidence>
<dbReference type="Proteomes" id="UP000598996">
    <property type="component" value="Unassembled WGS sequence"/>
</dbReference>
<dbReference type="PANTHER" id="PTHR30146">
    <property type="entry name" value="LACI-RELATED TRANSCRIPTIONAL REPRESSOR"/>
    <property type="match status" value="1"/>
</dbReference>
<dbReference type="PROSITE" id="PS00356">
    <property type="entry name" value="HTH_LACI_1"/>
    <property type="match status" value="1"/>
</dbReference>
<comment type="caution">
    <text evidence="6">The sequence shown here is derived from an EMBL/GenBank/DDBJ whole genome shotgun (WGS) entry which is preliminary data.</text>
</comment>
<keyword evidence="1" id="KW-0805">Transcription regulation</keyword>
<organism evidence="6 7">
    <name type="scientific">Paractinoplanes lichenicola</name>
    <dbReference type="NCBI Taxonomy" id="2802976"/>
    <lineage>
        <taxon>Bacteria</taxon>
        <taxon>Bacillati</taxon>
        <taxon>Actinomycetota</taxon>
        <taxon>Actinomycetes</taxon>
        <taxon>Micromonosporales</taxon>
        <taxon>Micromonosporaceae</taxon>
        <taxon>Paractinoplanes</taxon>
    </lineage>
</organism>
<dbReference type="PROSITE" id="PS50932">
    <property type="entry name" value="HTH_LACI_2"/>
    <property type="match status" value="1"/>
</dbReference>
<evidence type="ECO:0000256" key="3">
    <source>
        <dbReference type="ARBA" id="ARBA00023163"/>
    </source>
</evidence>
<evidence type="ECO:0000256" key="2">
    <source>
        <dbReference type="ARBA" id="ARBA00023125"/>
    </source>
</evidence>